<name>A0A4U0WV76_9PEZI</name>
<dbReference type="SUPFAM" id="SSF51735">
    <property type="entry name" value="NAD(P)-binding Rossmann-fold domains"/>
    <property type="match status" value="1"/>
</dbReference>
<dbReference type="PROSITE" id="PS00028">
    <property type="entry name" value="ZINC_FINGER_C2H2_1"/>
    <property type="match status" value="1"/>
</dbReference>
<feature type="domain" description="C2H2-type" evidence="15">
    <location>
        <begin position="525"/>
        <end position="549"/>
    </location>
</feature>
<keyword evidence="17" id="KW-1185">Reference proteome</keyword>
<keyword evidence="7" id="KW-0560">Oxidoreductase</keyword>
<dbReference type="GO" id="GO:0004487">
    <property type="term" value="F:methylenetetrahydrofolate dehydrogenase (NAD+) activity"/>
    <property type="evidence" value="ECO:0007669"/>
    <property type="project" value="UniProtKB-EC"/>
</dbReference>
<keyword evidence="8" id="KW-0520">NAD</keyword>
<dbReference type="PANTHER" id="PTHR48099:SF3">
    <property type="entry name" value="METHYLENETETRAHYDROFOLATE DEHYDROGENASE [NAD(+)]"/>
    <property type="match status" value="1"/>
</dbReference>
<keyword evidence="9" id="KW-0539">Nucleus</keyword>
<dbReference type="GO" id="GO:0006164">
    <property type="term" value="P:purine nucleotide biosynthetic process"/>
    <property type="evidence" value="ECO:0007669"/>
    <property type="project" value="UniProtKB-KW"/>
</dbReference>
<dbReference type="FunFam" id="3.40.50.720:FF:000255">
    <property type="entry name" value="Methylenetetrahydrofolate dehydrogenase"/>
    <property type="match status" value="1"/>
</dbReference>
<evidence type="ECO:0000256" key="14">
    <source>
        <dbReference type="SAM" id="MobiDB-lite"/>
    </source>
</evidence>
<evidence type="ECO:0000256" key="3">
    <source>
        <dbReference type="ARBA" id="ARBA00011738"/>
    </source>
</evidence>
<evidence type="ECO:0000256" key="6">
    <source>
        <dbReference type="ARBA" id="ARBA00022755"/>
    </source>
</evidence>
<comment type="subcellular location">
    <subcellularLocation>
        <location evidence="2">Cytoplasm</location>
    </subcellularLocation>
    <subcellularLocation>
        <location evidence="1">Nucleus</location>
    </subcellularLocation>
</comment>
<dbReference type="GO" id="GO:0009113">
    <property type="term" value="P:purine nucleobase biosynthetic process"/>
    <property type="evidence" value="ECO:0007669"/>
    <property type="project" value="TreeGrafter"/>
</dbReference>
<dbReference type="Proteomes" id="UP000308768">
    <property type="component" value="Unassembled WGS sequence"/>
</dbReference>
<evidence type="ECO:0000256" key="7">
    <source>
        <dbReference type="ARBA" id="ARBA00023002"/>
    </source>
</evidence>
<feature type="compositionally biased region" description="Basic and acidic residues" evidence="14">
    <location>
        <begin position="557"/>
        <end position="570"/>
    </location>
</feature>
<evidence type="ECO:0000256" key="2">
    <source>
        <dbReference type="ARBA" id="ARBA00004496"/>
    </source>
</evidence>
<organism evidence="16 17">
    <name type="scientific">Cryomyces minteri</name>
    <dbReference type="NCBI Taxonomy" id="331657"/>
    <lineage>
        <taxon>Eukaryota</taxon>
        <taxon>Fungi</taxon>
        <taxon>Dikarya</taxon>
        <taxon>Ascomycota</taxon>
        <taxon>Pezizomycotina</taxon>
        <taxon>Dothideomycetes</taxon>
        <taxon>Dothideomycetes incertae sedis</taxon>
        <taxon>Cryomyces</taxon>
    </lineage>
</organism>
<evidence type="ECO:0000313" key="16">
    <source>
        <dbReference type="EMBL" id="TKA67211.1"/>
    </source>
</evidence>
<evidence type="ECO:0000256" key="11">
    <source>
        <dbReference type="ARBA" id="ARBA00061364"/>
    </source>
</evidence>
<comment type="function">
    <text evidence="10">Catalyzes oxidation of cytoplasmic one-carbon units for purine biosynthesis.</text>
</comment>
<dbReference type="Pfam" id="PF02882">
    <property type="entry name" value="THF_DHG_CYH_C"/>
    <property type="match status" value="1"/>
</dbReference>
<protein>
    <recommendedName>
        <fullName evidence="13">Methylenetetrahydrofolate dehydrogenase [NAD(+)]</fullName>
        <ecNumber evidence="12">1.5.1.15</ecNumber>
    </recommendedName>
</protein>
<reference evidence="16 17" key="1">
    <citation type="submission" date="2017-03" db="EMBL/GenBank/DDBJ databases">
        <title>Genomes of endolithic fungi from Antarctica.</title>
        <authorList>
            <person name="Coleine C."/>
            <person name="Masonjones S."/>
            <person name="Stajich J.E."/>
        </authorList>
    </citation>
    <scope>NUCLEOTIDE SEQUENCE [LARGE SCALE GENOMIC DNA]</scope>
    <source>
        <strain evidence="16 17">CCFEE 5187</strain>
    </source>
</reference>
<evidence type="ECO:0000256" key="4">
    <source>
        <dbReference type="ARBA" id="ARBA00022490"/>
    </source>
</evidence>
<evidence type="ECO:0000256" key="10">
    <source>
        <dbReference type="ARBA" id="ARBA00053076"/>
    </source>
</evidence>
<evidence type="ECO:0000256" key="5">
    <source>
        <dbReference type="ARBA" id="ARBA00022563"/>
    </source>
</evidence>
<comment type="similarity">
    <text evidence="11">Belongs to the tetrahydrofolate dehydrogenase/cyclohydrolase family.</text>
</comment>
<dbReference type="EC" id="1.5.1.15" evidence="12"/>
<dbReference type="Pfam" id="PF00763">
    <property type="entry name" value="THF_DHG_CYH"/>
    <property type="match status" value="1"/>
</dbReference>
<dbReference type="Gene3D" id="3.40.50.10860">
    <property type="entry name" value="Leucine Dehydrogenase, chain A, domain 1"/>
    <property type="match status" value="1"/>
</dbReference>
<dbReference type="OrthoDB" id="41403at2759"/>
<keyword evidence="4" id="KW-0963">Cytoplasm</keyword>
<evidence type="ECO:0000313" key="17">
    <source>
        <dbReference type="Proteomes" id="UP000308768"/>
    </source>
</evidence>
<comment type="subunit">
    <text evidence="3">Homodimer.</text>
</comment>
<dbReference type="Gene3D" id="3.40.50.720">
    <property type="entry name" value="NAD(P)-binding Rossmann-like Domain"/>
    <property type="match status" value="1"/>
</dbReference>
<keyword evidence="5" id="KW-0554">One-carbon metabolism</keyword>
<evidence type="ECO:0000256" key="13">
    <source>
        <dbReference type="ARBA" id="ARBA00074830"/>
    </source>
</evidence>
<evidence type="ECO:0000256" key="9">
    <source>
        <dbReference type="ARBA" id="ARBA00023242"/>
    </source>
</evidence>
<dbReference type="InterPro" id="IPR036291">
    <property type="entry name" value="NAD(P)-bd_dom_sf"/>
</dbReference>
<evidence type="ECO:0000256" key="8">
    <source>
        <dbReference type="ARBA" id="ARBA00023027"/>
    </source>
</evidence>
<dbReference type="GO" id="GO:0005829">
    <property type="term" value="C:cytosol"/>
    <property type="evidence" value="ECO:0007669"/>
    <property type="project" value="TreeGrafter"/>
</dbReference>
<dbReference type="GO" id="GO:0006730">
    <property type="term" value="P:one-carbon metabolic process"/>
    <property type="evidence" value="ECO:0007669"/>
    <property type="project" value="UniProtKB-KW"/>
</dbReference>
<proteinExistence type="inferred from homology"/>
<accession>A0A4U0WV76</accession>
<dbReference type="InterPro" id="IPR020630">
    <property type="entry name" value="THF_DH/CycHdrlase_cat_dom"/>
</dbReference>
<dbReference type="InterPro" id="IPR046346">
    <property type="entry name" value="Aminoacid_DH-like_N_sf"/>
</dbReference>
<keyword evidence="6" id="KW-0658">Purine biosynthesis</keyword>
<evidence type="ECO:0000256" key="1">
    <source>
        <dbReference type="ARBA" id="ARBA00004123"/>
    </source>
</evidence>
<dbReference type="STRING" id="331657.A0A4U0WV76"/>
<dbReference type="GO" id="GO:0004488">
    <property type="term" value="F:methylenetetrahydrofolate dehydrogenase (NADP+) activity"/>
    <property type="evidence" value="ECO:0007669"/>
    <property type="project" value="InterPro"/>
</dbReference>
<dbReference type="FunFam" id="3.40.50.10860:FF:000012">
    <property type="entry name" value="Methylenetetrahydrofolate dehydrogenase [NAD(+)]"/>
    <property type="match status" value="1"/>
</dbReference>
<dbReference type="SUPFAM" id="SSF53223">
    <property type="entry name" value="Aminoacid dehydrogenase-like, N-terminal domain"/>
    <property type="match status" value="1"/>
</dbReference>
<dbReference type="InterPro" id="IPR013087">
    <property type="entry name" value="Znf_C2H2_type"/>
</dbReference>
<comment type="caution">
    <text evidence="16">The sequence shown here is derived from an EMBL/GenBank/DDBJ whole genome shotgun (WGS) entry which is preliminary data.</text>
</comment>
<evidence type="ECO:0000259" key="15">
    <source>
        <dbReference type="PROSITE" id="PS00028"/>
    </source>
</evidence>
<evidence type="ECO:0000256" key="12">
    <source>
        <dbReference type="ARBA" id="ARBA00066980"/>
    </source>
</evidence>
<dbReference type="PANTHER" id="PTHR48099">
    <property type="entry name" value="C-1-TETRAHYDROFOLATE SYNTHASE, CYTOPLASMIC-RELATED"/>
    <property type="match status" value="1"/>
</dbReference>
<dbReference type="InterPro" id="IPR020631">
    <property type="entry name" value="THF_DH/CycHdrlase_NAD-bd_dom"/>
</dbReference>
<gene>
    <name evidence="16" type="ORF">B0A49_05786</name>
</gene>
<dbReference type="AlphaFoldDB" id="A0A4U0WV76"/>
<sequence>MAPAADAPASCKVVLAGTIAKKLLFEVSEGLQRLDRAPLLVGFLANKDPAARMYAEWTGKTCRENGFNFDLREVDREELDDHLREANQDDEVDGVIVYYPVFNSSRDQTLQWILSLTKDVEGLSPQLIDNMYKNVRFLDPPQNLQKSILPCTPLAVIKILKHLQIYNTFLDYGKRLFGRRITVINRSEVVGRPLAALLANDGAEVYSVDVTGVQQFSRGSGLRKQQHEVAEKEGWTLEDCLPLSDVVISGVPGKKFKVPVHLIREGAVCINFSSEKNFDPEVKEKASIYVPAIGKMKEYHRLIDERYRRACKRVDQDPIKTPDVEAVPTEEDSDTRQRSFALRQLKSVSAFHAYLVDECSHAIEAASQQDCKGQVDVARLAVLEDARAELVRRQDRLQDTRSYIKGGMGHPSLELTHELLEMVSSSSWLADAHLPVALAQHGSGRRPNGAKLAQATYDRVNTQQRAPRPRKLEILQRDQGLKQGAEDGEVLATATFHCPWISCHDRYHDISTTLLAPSPSQHYACAHTNCSADFIRSEDWAAHIHSAHHNILDPDAPEEHVHPDGQRESDTLDQVASAQSDDHDDFEDFHKRWRYGEQQGAEQCEASNGG</sequence>
<dbReference type="EMBL" id="NAJN01000935">
    <property type="protein sequence ID" value="TKA67211.1"/>
    <property type="molecule type" value="Genomic_DNA"/>
</dbReference>
<dbReference type="GO" id="GO:0005634">
    <property type="term" value="C:nucleus"/>
    <property type="evidence" value="ECO:0007669"/>
    <property type="project" value="UniProtKB-SubCell"/>
</dbReference>
<feature type="region of interest" description="Disordered" evidence="14">
    <location>
        <begin position="552"/>
        <end position="590"/>
    </location>
</feature>